<dbReference type="AlphaFoldDB" id="W1NEN1"/>
<dbReference type="HOGENOM" id="CLU_025300_1_1_1"/>
<evidence type="ECO:0000256" key="3">
    <source>
        <dbReference type="ARBA" id="ARBA00022837"/>
    </source>
</evidence>
<dbReference type="OrthoDB" id="37886at2759"/>
<dbReference type="GO" id="GO:0009409">
    <property type="term" value="P:response to cold"/>
    <property type="evidence" value="ECO:0000318"/>
    <property type="project" value="GO_Central"/>
</dbReference>
<protein>
    <recommendedName>
        <fullName evidence="9">Annexin</fullName>
    </recommendedName>
</protein>
<accession>W1NEN1</accession>
<dbReference type="Pfam" id="PF00191">
    <property type="entry name" value="Annexin"/>
    <property type="match status" value="3"/>
</dbReference>
<keyword evidence="5" id="KW-0111">Calcium/phospholipid-binding</keyword>
<dbReference type="OMA" id="KEIHDSW"/>
<evidence type="ECO:0000313" key="7">
    <source>
        <dbReference type="EMBL" id="ERM93595.1"/>
    </source>
</evidence>
<dbReference type="PANTHER" id="PTHR10502">
    <property type="entry name" value="ANNEXIN"/>
    <property type="match status" value="1"/>
</dbReference>
<dbReference type="InterPro" id="IPR037104">
    <property type="entry name" value="Annexin_sf"/>
</dbReference>
<dbReference type="eggNOG" id="KOG0819">
    <property type="taxonomic scope" value="Eukaryota"/>
</dbReference>
<dbReference type="KEGG" id="atr:18421550"/>
<name>W1NEN1_AMBTC</name>
<proteinExistence type="predicted"/>
<feature type="binding site" evidence="6">
    <location>
        <position position="20"/>
    </location>
    <ligand>
        <name>Ca(2+)</name>
        <dbReference type="ChEBI" id="CHEBI:29108"/>
        <label>1</label>
    </ligand>
</feature>
<dbReference type="GO" id="GO:0009414">
    <property type="term" value="P:response to water deprivation"/>
    <property type="evidence" value="ECO:0000318"/>
    <property type="project" value="GO_Central"/>
</dbReference>
<dbReference type="GO" id="GO:0005509">
    <property type="term" value="F:calcium ion binding"/>
    <property type="evidence" value="ECO:0007669"/>
    <property type="project" value="InterPro"/>
</dbReference>
<dbReference type="GO" id="GO:0005737">
    <property type="term" value="C:cytoplasm"/>
    <property type="evidence" value="ECO:0000318"/>
    <property type="project" value="GO_Central"/>
</dbReference>
<dbReference type="PRINTS" id="PR00196">
    <property type="entry name" value="ANNEXIN"/>
</dbReference>
<evidence type="ECO:0000313" key="8">
    <source>
        <dbReference type="Proteomes" id="UP000017836"/>
    </source>
</evidence>
<dbReference type="Proteomes" id="UP000017836">
    <property type="component" value="Unassembled WGS sequence"/>
</dbReference>
<dbReference type="InterPro" id="IPR001464">
    <property type="entry name" value="Annexin"/>
</dbReference>
<reference evidence="8" key="1">
    <citation type="journal article" date="2013" name="Science">
        <title>The Amborella genome and the evolution of flowering plants.</title>
        <authorList>
            <consortium name="Amborella Genome Project"/>
        </authorList>
    </citation>
    <scope>NUCLEOTIDE SEQUENCE [LARGE SCALE GENOMIC DNA]</scope>
</reference>
<dbReference type="InterPro" id="IPR009118">
    <property type="entry name" value="AnnexinD_plant"/>
</dbReference>
<evidence type="ECO:0008006" key="9">
    <source>
        <dbReference type="Google" id="ProtNLM"/>
    </source>
</evidence>
<dbReference type="SUPFAM" id="SSF47874">
    <property type="entry name" value="Annexin"/>
    <property type="match status" value="1"/>
</dbReference>
<dbReference type="STRING" id="13333.W1NEN1"/>
<keyword evidence="3 6" id="KW-0106">Calcium</keyword>
<evidence type="ECO:0000256" key="4">
    <source>
        <dbReference type="ARBA" id="ARBA00023216"/>
    </source>
</evidence>
<dbReference type="GO" id="GO:0009408">
    <property type="term" value="P:response to heat"/>
    <property type="evidence" value="ECO:0000318"/>
    <property type="project" value="GO_Central"/>
</dbReference>
<dbReference type="GO" id="GO:0001786">
    <property type="term" value="F:phosphatidylserine binding"/>
    <property type="evidence" value="ECO:0000318"/>
    <property type="project" value="GO_Central"/>
</dbReference>
<dbReference type="PANTHER" id="PTHR10502:SF190">
    <property type="entry name" value="OS09G0453300 PROTEIN"/>
    <property type="match status" value="1"/>
</dbReference>
<dbReference type="Gene3D" id="1.10.220.10">
    <property type="entry name" value="Annexin"/>
    <property type="match status" value="3"/>
</dbReference>
<keyword evidence="2" id="KW-0677">Repeat</keyword>
<dbReference type="PRINTS" id="PR01814">
    <property type="entry name" value="ANNEXINPLANT"/>
</dbReference>
<dbReference type="EMBL" id="KI397628">
    <property type="protein sequence ID" value="ERM93595.1"/>
    <property type="molecule type" value="Genomic_DNA"/>
</dbReference>
<dbReference type="Gramene" id="ERM93595">
    <property type="protein sequence ID" value="ERM93595"/>
    <property type="gene ID" value="AMTR_s00004p00124750"/>
</dbReference>
<dbReference type="SMART" id="SM00335">
    <property type="entry name" value="ANX"/>
    <property type="match status" value="3"/>
</dbReference>
<keyword evidence="1 6" id="KW-0479">Metal-binding</keyword>
<dbReference type="GO" id="GO:0005544">
    <property type="term" value="F:calcium-dependent phospholipid binding"/>
    <property type="evidence" value="ECO:0000318"/>
    <property type="project" value="GO_Central"/>
</dbReference>
<evidence type="ECO:0000256" key="6">
    <source>
        <dbReference type="PIRSR" id="PIRSR609118-1"/>
    </source>
</evidence>
<evidence type="ECO:0000256" key="2">
    <source>
        <dbReference type="ARBA" id="ARBA00022737"/>
    </source>
</evidence>
<gene>
    <name evidence="7" type="ORF">AMTR_s00004p00124750</name>
</gene>
<evidence type="ECO:0000256" key="5">
    <source>
        <dbReference type="ARBA" id="ARBA00023302"/>
    </source>
</evidence>
<feature type="binding site" evidence="6">
    <location>
        <position position="295"/>
    </location>
    <ligand>
        <name>Ca(2+)</name>
        <dbReference type="ChEBI" id="CHEBI:29108"/>
        <label>3</label>
    </ligand>
</feature>
<keyword evidence="8" id="KW-1185">Reference proteome</keyword>
<dbReference type="GO" id="GO:0005886">
    <property type="term" value="C:plasma membrane"/>
    <property type="evidence" value="ECO:0000318"/>
    <property type="project" value="GO_Central"/>
</dbReference>
<evidence type="ECO:0000256" key="1">
    <source>
        <dbReference type="ARBA" id="ARBA00022723"/>
    </source>
</evidence>
<sequence>MASTPLPIRHVCEEIHDTWGRLGHLVRALAKKNWAQRHQILQTYRAMYGEDLLIRLQLASQLKDSRSETFKLVFLWMLEPCDRDAFFVRDALEKGNTKALVEVYVDRKSSQLLLIKQAYLARFKRHMDHDIASEPPQPYQRILMALATSHKSHDKDVDMHIAKCDAKRVYEASEGRFGMLDESSMIEIFSKRSIPQLKRMLSCYNHIYGHDFTKSLKKKTTGEFEESLRTTIKCMYTPTKYYAKILHTCVKGCTSDRSALARVLMSRAEIDIEEIRDAFHAKYGVTLLYAIQQCTPTGEYRDFLLALATS</sequence>
<organism evidence="7 8">
    <name type="scientific">Amborella trichopoda</name>
    <dbReference type="NCBI Taxonomy" id="13333"/>
    <lineage>
        <taxon>Eukaryota</taxon>
        <taxon>Viridiplantae</taxon>
        <taxon>Streptophyta</taxon>
        <taxon>Embryophyta</taxon>
        <taxon>Tracheophyta</taxon>
        <taxon>Spermatophyta</taxon>
        <taxon>Magnoliopsida</taxon>
        <taxon>Amborellales</taxon>
        <taxon>Amborellaceae</taxon>
        <taxon>Amborella</taxon>
    </lineage>
</organism>
<keyword evidence="4" id="KW-0041">Annexin</keyword>
<dbReference type="GO" id="GO:0009651">
    <property type="term" value="P:response to salt stress"/>
    <property type="evidence" value="ECO:0000318"/>
    <property type="project" value="GO_Central"/>
</dbReference>
<dbReference type="InterPro" id="IPR018502">
    <property type="entry name" value="Annexin_repeat"/>
</dbReference>
<dbReference type="PROSITE" id="PS51897">
    <property type="entry name" value="ANNEXIN_2"/>
    <property type="match status" value="3"/>
</dbReference>
<dbReference type="FunFam" id="1.10.220.10:FF:000002">
    <property type="entry name" value="Annexin"/>
    <property type="match status" value="1"/>
</dbReference>